<proteinExistence type="predicted"/>
<comment type="subcellular location">
    <subcellularLocation>
        <location evidence="1">Cell membrane</location>
        <topology evidence="1">Multi-pass membrane protein</topology>
    </subcellularLocation>
</comment>
<evidence type="ECO:0000256" key="6">
    <source>
        <dbReference type="SAM" id="Phobius"/>
    </source>
</evidence>
<keyword evidence="2" id="KW-1003">Cell membrane</keyword>
<feature type="transmembrane region" description="Helical" evidence="6">
    <location>
        <begin position="331"/>
        <end position="347"/>
    </location>
</feature>
<dbReference type="Proteomes" id="UP001595878">
    <property type="component" value="Unassembled WGS sequence"/>
</dbReference>
<evidence type="ECO:0000313" key="8">
    <source>
        <dbReference type="Proteomes" id="UP001595878"/>
    </source>
</evidence>
<evidence type="ECO:0008006" key="9">
    <source>
        <dbReference type="Google" id="ProtNLM"/>
    </source>
</evidence>
<feature type="transmembrane region" description="Helical" evidence="6">
    <location>
        <begin position="295"/>
        <end position="319"/>
    </location>
</feature>
<feature type="transmembrane region" description="Helical" evidence="6">
    <location>
        <begin position="85"/>
        <end position="109"/>
    </location>
</feature>
<feature type="transmembrane region" description="Helical" evidence="6">
    <location>
        <begin position="115"/>
        <end position="133"/>
    </location>
</feature>
<feature type="transmembrane region" description="Helical" evidence="6">
    <location>
        <begin position="251"/>
        <end position="274"/>
    </location>
</feature>
<feature type="transmembrane region" description="Helical" evidence="6">
    <location>
        <begin position="421"/>
        <end position="439"/>
    </location>
</feature>
<feature type="transmembrane region" description="Helical" evidence="6">
    <location>
        <begin position="45"/>
        <end position="64"/>
    </location>
</feature>
<reference evidence="8" key="1">
    <citation type="journal article" date="2019" name="Int. J. Syst. Evol. Microbiol.">
        <title>The Global Catalogue of Microorganisms (GCM) 10K type strain sequencing project: providing services to taxonomists for standard genome sequencing and annotation.</title>
        <authorList>
            <consortium name="The Broad Institute Genomics Platform"/>
            <consortium name="The Broad Institute Genome Sequencing Center for Infectious Disease"/>
            <person name="Wu L."/>
            <person name="Ma J."/>
        </authorList>
    </citation>
    <scope>NUCLEOTIDE SEQUENCE [LARGE SCALE GENOMIC DNA]</scope>
    <source>
        <strain evidence="8">CGMCC 4.7427</strain>
    </source>
</reference>
<evidence type="ECO:0000256" key="1">
    <source>
        <dbReference type="ARBA" id="ARBA00004651"/>
    </source>
</evidence>
<protein>
    <recommendedName>
        <fullName evidence="9">Polysaccharide biosynthesis protein C-terminal domain-containing protein</fullName>
    </recommendedName>
</protein>
<feature type="transmembrane region" description="Helical" evidence="6">
    <location>
        <begin position="392"/>
        <end position="409"/>
    </location>
</feature>
<dbReference type="PANTHER" id="PTHR30250">
    <property type="entry name" value="PST FAMILY PREDICTED COLANIC ACID TRANSPORTER"/>
    <property type="match status" value="1"/>
</dbReference>
<feature type="transmembrane region" description="Helical" evidence="6">
    <location>
        <begin position="178"/>
        <end position="199"/>
    </location>
</feature>
<name>A0ABV9LCQ2_9FLAO</name>
<sequence>MEKYKGGTTVKSFHIAISQSFVAFLFIAIDFIFSKKLEVSDFGLWKEVFFLLNLGIPLVSFGFAESYKFFIAKDIVNVQYYLNNVVLIFFRIGIILFGTLCVFNLFHFFKLVNLGSYYLYSIFFPLPLLAYLFNKILRYTYININQEEKLTMLSIFGALSSLCIIFLGWYILDLKPEYYIGVAILTYFSVFFFPSLFYFYNSGLTFKVLSIDKGILKKLWVYGFPLYLATFTGLFSAYLDKGIVNIFEDDSTFAIFAVGAFEIPIFAMLSAAFSQQIFPKMVRLIESNKESEAKLLWLLTTKKVSFLTYPFILIVMFFADDIIFFVYSKDYTASVTLFKTYLLVLLFRNNNYGILLTAKGQTKLITKISLLVLFLNLIVSIGLYYFLGIRGVVFGTLFSTTIMWIIYLVKEDMLMRYLQIVTFNKIIFVLQILIIIAYLR</sequence>
<gene>
    <name evidence="7" type="ORF">ACFO5T_13675</name>
</gene>
<evidence type="ECO:0000256" key="4">
    <source>
        <dbReference type="ARBA" id="ARBA00022989"/>
    </source>
</evidence>
<organism evidence="7 8">
    <name type="scientific">Dokdonia genika</name>
    <dbReference type="NCBI Taxonomy" id="308113"/>
    <lineage>
        <taxon>Bacteria</taxon>
        <taxon>Pseudomonadati</taxon>
        <taxon>Bacteroidota</taxon>
        <taxon>Flavobacteriia</taxon>
        <taxon>Flavobacteriales</taxon>
        <taxon>Flavobacteriaceae</taxon>
        <taxon>Dokdonia</taxon>
    </lineage>
</organism>
<evidence type="ECO:0000256" key="3">
    <source>
        <dbReference type="ARBA" id="ARBA00022692"/>
    </source>
</evidence>
<evidence type="ECO:0000313" key="7">
    <source>
        <dbReference type="EMBL" id="MFC4691483.1"/>
    </source>
</evidence>
<dbReference type="PANTHER" id="PTHR30250:SF11">
    <property type="entry name" value="O-ANTIGEN TRANSPORTER-RELATED"/>
    <property type="match status" value="1"/>
</dbReference>
<accession>A0ABV9LCQ2</accession>
<keyword evidence="5 6" id="KW-0472">Membrane</keyword>
<dbReference type="EMBL" id="JBHSHB010000024">
    <property type="protein sequence ID" value="MFC4691483.1"/>
    <property type="molecule type" value="Genomic_DNA"/>
</dbReference>
<evidence type="ECO:0000256" key="5">
    <source>
        <dbReference type="ARBA" id="ARBA00023136"/>
    </source>
</evidence>
<dbReference type="InterPro" id="IPR050833">
    <property type="entry name" value="Poly_Biosynth_Transport"/>
</dbReference>
<keyword evidence="8" id="KW-1185">Reference proteome</keyword>
<feature type="transmembrane region" description="Helical" evidence="6">
    <location>
        <begin position="153"/>
        <end position="172"/>
    </location>
</feature>
<feature type="transmembrane region" description="Helical" evidence="6">
    <location>
        <begin position="12"/>
        <end position="33"/>
    </location>
</feature>
<keyword evidence="3 6" id="KW-0812">Transmembrane</keyword>
<comment type="caution">
    <text evidence="7">The sequence shown here is derived from an EMBL/GenBank/DDBJ whole genome shotgun (WGS) entry which is preliminary data.</text>
</comment>
<feature type="transmembrane region" description="Helical" evidence="6">
    <location>
        <begin position="368"/>
        <end position="386"/>
    </location>
</feature>
<feature type="transmembrane region" description="Helical" evidence="6">
    <location>
        <begin position="219"/>
        <end position="239"/>
    </location>
</feature>
<evidence type="ECO:0000256" key="2">
    <source>
        <dbReference type="ARBA" id="ARBA00022475"/>
    </source>
</evidence>
<dbReference type="RefSeq" id="WP_380035440.1">
    <property type="nucleotide sequence ID" value="NZ_JBHSHB010000024.1"/>
</dbReference>
<keyword evidence="4 6" id="KW-1133">Transmembrane helix</keyword>